<dbReference type="EMBL" id="CAEZXX010000005">
    <property type="protein sequence ID" value="CAB4693730.1"/>
    <property type="molecule type" value="Genomic_DNA"/>
</dbReference>
<dbReference type="EMBL" id="CAEZYY010000028">
    <property type="protein sequence ID" value="CAB4762841.1"/>
    <property type="molecule type" value="Genomic_DNA"/>
</dbReference>
<dbReference type="AlphaFoldDB" id="A0A6J7E1R1"/>
<dbReference type="EMBL" id="CAFBLR010000094">
    <property type="protein sequence ID" value="CAB4877032.1"/>
    <property type="molecule type" value="Genomic_DNA"/>
</dbReference>
<dbReference type="InterPro" id="IPR011009">
    <property type="entry name" value="Kinase-like_dom_sf"/>
</dbReference>
<proteinExistence type="predicted"/>
<dbReference type="SUPFAM" id="SSF56112">
    <property type="entry name" value="Protein kinase-like (PK-like)"/>
    <property type="match status" value="1"/>
</dbReference>
<accession>A0A6J7E1R1</accession>
<sequence>MTDRVPDGLAGRILSSWGDWTGPVVESAVFGTTDPTAIAGLIGEWTVRHLGSPVASVLWYHASVGCASGLVLVDGTRVVVKAHQPRFHADYLAAAVAVQSHLAAVRYPCPTPLGGPEEIGVGLATATLLIRDDSGAMVPDTVSAVAALVRLTTYVDGMAHCGYAEGHVQVEHLAPHPLGALRDGALYPEPYSPAFSFRDDESASWIDRYAGLALAACADDNGPLVVSHGDWSPRNVRGDRFGVSAVFDMDSLVLTTEARAAGHAAASWLLGPDPIGTVLDPSGIEHFLWLHQRIRDYWLAPHELRAAWGAALWNLAHLARCEHGVGTAGAALAALAAHGGEIAARCSG</sequence>
<evidence type="ECO:0000313" key="1">
    <source>
        <dbReference type="EMBL" id="CAB4693730.1"/>
    </source>
</evidence>
<evidence type="ECO:0000313" key="2">
    <source>
        <dbReference type="EMBL" id="CAB4762841.1"/>
    </source>
</evidence>
<name>A0A6J7E1R1_9ZZZZ</name>
<gene>
    <name evidence="1" type="ORF">UFOPK2602_00167</name>
    <name evidence="2" type="ORF">UFOPK2806_01801</name>
    <name evidence="3" type="ORF">UFOPK3417_01055</name>
</gene>
<protein>
    <submittedName>
        <fullName evidence="3">Unannotated protein</fullName>
    </submittedName>
</protein>
<evidence type="ECO:0000313" key="3">
    <source>
        <dbReference type="EMBL" id="CAB4877032.1"/>
    </source>
</evidence>
<reference evidence="3" key="1">
    <citation type="submission" date="2020-05" db="EMBL/GenBank/DDBJ databases">
        <authorList>
            <person name="Chiriac C."/>
            <person name="Salcher M."/>
            <person name="Ghai R."/>
            <person name="Kavagutti S V."/>
        </authorList>
    </citation>
    <scope>NUCLEOTIDE SEQUENCE</scope>
</reference>
<organism evidence="3">
    <name type="scientific">freshwater metagenome</name>
    <dbReference type="NCBI Taxonomy" id="449393"/>
    <lineage>
        <taxon>unclassified sequences</taxon>
        <taxon>metagenomes</taxon>
        <taxon>ecological metagenomes</taxon>
    </lineage>
</organism>